<name>A0AAD4BY57_BOLED</name>
<evidence type="ECO:0000313" key="2">
    <source>
        <dbReference type="Proteomes" id="UP001194468"/>
    </source>
</evidence>
<evidence type="ECO:0000313" key="1">
    <source>
        <dbReference type="EMBL" id="KAF8442370.1"/>
    </source>
</evidence>
<protein>
    <submittedName>
        <fullName evidence="1">Uncharacterized protein</fullName>
    </submittedName>
</protein>
<keyword evidence="2" id="KW-1185">Reference proteome</keyword>
<sequence>MIHYLMHTEERQKNTMHIPAEFSSARDQNRTHPGDLAIYPTASQAMRIQKQR</sequence>
<proteinExistence type="predicted"/>
<organism evidence="1 2">
    <name type="scientific">Boletus edulis BED1</name>
    <dbReference type="NCBI Taxonomy" id="1328754"/>
    <lineage>
        <taxon>Eukaryota</taxon>
        <taxon>Fungi</taxon>
        <taxon>Dikarya</taxon>
        <taxon>Basidiomycota</taxon>
        <taxon>Agaricomycotina</taxon>
        <taxon>Agaricomycetes</taxon>
        <taxon>Agaricomycetidae</taxon>
        <taxon>Boletales</taxon>
        <taxon>Boletineae</taxon>
        <taxon>Boletaceae</taxon>
        <taxon>Boletoideae</taxon>
        <taxon>Boletus</taxon>
    </lineage>
</organism>
<accession>A0AAD4BY57</accession>
<dbReference type="Proteomes" id="UP001194468">
    <property type="component" value="Unassembled WGS sequence"/>
</dbReference>
<comment type="caution">
    <text evidence="1">The sequence shown here is derived from an EMBL/GenBank/DDBJ whole genome shotgun (WGS) entry which is preliminary data.</text>
</comment>
<dbReference type="EMBL" id="WHUW01000009">
    <property type="protein sequence ID" value="KAF8442370.1"/>
    <property type="molecule type" value="Genomic_DNA"/>
</dbReference>
<dbReference type="AlphaFoldDB" id="A0AAD4BY57"/>
<gene>
    <name evidence="1" type="ORF">L210DRAFT_3536439</name>
</gene>
<reference evidence="1" key="2">
    <citation type="journal article" date="2020" name="Nat. Commun.">
        <title>Large-scale genome sequencing of mycorrhizal fungi provides insights into the early evolution of symbiotic traits.</title>
        <authorList>
            <person name="Miyauchi S."/>
            <person name="Kiss E."/>
            <person name="Kuo A."/>
            <person name="Drula E."/>
            <person name="Kohler A."/>
            <person name="Sanchez-Garcia M."/>
            <person name="Morin E."/>
            <person name="Andreopoulos B."/>
            <person name="Barry K.W."/>
            <person name="Bonito G."/>
            <person name="Buee M."/>
            <person name="Carver A."/>
            <person name="Chen C."/>
            <person name="Cichocki N."/>
            <person name="Clum A."/>
            <person name="Culley D."/>
            <person name="Crous P.W."/>
            <person name="Fauchery L."/>
            <person name="Girlanda M."/>
            <person name="Hayes R.D."/>
            <person name="Keri Z."/>
            <person name="LaButti K."/>
            <person name="Lipzen A."/>
            <person name="Lombard V."/>
            <person name="Magnuson J."/>
            <person name="Maillard F."/>
            <person name="Murat C."/>
            <person name="Nolan M."/>
            <person name="Ohm R.A."/>
            <person name="Pangilinan J."/>
            <person name="Pereira M.F."/>
            <person name="Perotto S."/>
            <person name="Peter M."/>
            <person name="Pfister S."/>
            <person name="Riley R."/>
            <person name="Sitrit Y."/>
            <person name="Stielow J.B."/>
            <person name="Szollosi G."/>
            <person name="Zifcakova L."/>
            <person name="Stursova M."/>
            <person name="Spatafora J.W."/>
            <person name="Tedersoo L."/>
            <person name="Vaario L.M."/>
            <person name="Yamada A."/>
            <person name="Yan M."/>
            <person name="Wang P."/>
            <person name="Xu J."/>
            <person name="Bruns T."/>
            <person name="Baldrian P."/>
            <person name="Vilgalys R."/>
            <person name="Dunand C."/>
            <person name="Henrissat B."/>
            <person name="Grigoriev I.V."/>
            <person name="Hibbett D."/>
            <person name="Nagy L.G."/>
            <person name="Martin F.M."/>
        </authorList>
    </citation>
    <scope>NUCLEOTIDE SEQUENCE</scope>
    <source>
        <strain evidence="1">BED1</strain>
    </source>
</reference>
<reference evidence="1" key="1">
    <citation type="submission" date="2019-10" db="EMBL/GenBank/DDBJ databases">
        <authorList>
            <consortium name="DOE Joint Genome Institute"/>
            <person name="Kuo A."/>
            <person name="Miyauchi S."/>
            <person name="Kiss E."/>
            <person name="Drula E."/>
            <person name="Kohler A."/>
            <person name="Sanchez-Garcia M."/>
            <person name="Andreopoulos B."/>
            <person name="Barry K.W."/>
            <person name="Bonito G."/>
            <person name="Buee M."/>
            <person name="Carver A."/>
            <person name="Chen C."/>
            <person name="Cichocki N."/>
            <person name="Clum A."/>
            <person name="Culley D."/>
            <person name="Crous P.W."/>
            <person name="Fauchery L."/>
            <person name="Girlanda M."/>
            <person name="Hayes R."/>
            <person name="Keri Z."/>
            <person name="LaButti K."/>
            <person name="Lipzen A."/>
            <person name="Lombard V."/>
            <person name="Magnuson J."/>
            <person name="Maillard F."/>
            <person name="Morin E."/>
            <person name="Murat C."/>
            <person name="Nolan M."/>
            <person name="Ohm R."/>
            <person name="Pangilinan J."/>
            <person name="Pereira M."/>
            <person name="Perotto S."/>
            <person name="Peter M."/>
            <person name="Riley R."/>
            <person name="Sitrit Y."/>
            <person name="Stielow B."/>
            <person name="Szollosi G."/>
            <person name="Zifcakova L."/>
            <person name="Stursova M."/>
            <person name="Spatafora J.W."/>
            <person name="Tedersoo L."/>
            <person name="Vaario L.-M."/>
            <person name="Yamada A."/>
            <person name="Yan M."/>
            <person name="Wang P."/>
            <person name="Xu J."/>
            <person name="Bruns T."/>
            <person name="Baldrian P."/>
            <person name="Vilgalys R."/>
            <person name="Henrissat B."/>
            <person name="Grigoriev I.V."/>
            <person name="Hibbett D."/>
            <person name="Nagy L.G."/>
            <person name="Martin F.M."/>
        </authorList>
    </citation>
    <scope>NUCLEOTIDE SEQUENCE</scope>
    <source>
        <strain evidence="1">BED1</strain>
    </source>
</reference>